<evidence type="ECO:0000313" key="1">
    <source>
        <dbReference type="EMBL" id="NDV12658.1"/>
    </source>
</evidence>
<evidence type="ECO:0008006" key="3">
    <source>
        <dbReference type="Google" id="ProtNLM"/>
    </source>
</evidence>
<protein>
    <recommendedName>
        <fullName evidence="3">Type II toxin-antitoxin system RelE/ParE family toxin</fullName>
    </recommendedName>
</protein>
<name>A0A6B2KR81_9NEIS</name>
<comment type="caution">
    <text evidence="1">The sequence shown here is derived from an EMBL/GenBank/DDBJ whole genome shotgun (WGS) entry which is preliminary data.</text>
</comment>
<organism evidence="1 2">
    <name type="scientific">Crenobacter caeni</name>
    <dbReference type="NCBI Taxonomy" id="2705474"/>
    <lineage>
        <taxon>Bacteria</taxon>
        <taxon>Pseudomonadati</taxon>
        <taxon>Pseudomonadota</taxon>
        <taxon>Betaproteobacteria</taxon>
        <taxon>Neisseriales</taxon>
        <taxon>Neisseriaceae</taxon>
        <taxon>Crenobacter</taxon>
    </lineage>
</organism>
<keyword evidence="2" id="KW-1185">Reference proteome</keyword>
<dbReference type="AlphaFoldDB" id="A0A6B2KR81"/>
<accession>A0A6B2KR81</accession>
<evidence type="ECO:0000313" key="2">
    <source>
        <dbReference type="Proteomes" id="UP000482578"/>
    </source>
</evidence>
<dbReference type="Proteomes" id="UP000482578">
    <property type="component" value="Unassembled WGS sequence"/>
</dbReference>
<gene>
    <name evidence="1" type="ORF">GZH52_07570</name>
</gene>
<dbReference type="EMBL" id="JAAGAA010000005">
    <property type="protein sequence ID" value="NDV12658.1"/>
    <property type="molecule type" value="Genomic_DNA"/>
</dbReference>
<reference evidence="1 2" key="1">
    <citation type="submission" date="2020-02" db="EMBL/GenBank/DDBJ databases">
        <authorList>
            <person name="Yang Z."/>
        </authorList>
    </citation>
    <scope>NUCLEOTIDE SEQUENCE [LARGE SCALE GENOMIC DNA]</scope>
    <source>
        <strain evidence="1 2">HX-7-9</strain>
    </source>
</reference>
<proteinExistence type="predicted"/>
<dbReference type="RefSeq" id="WP_163315873.1">
    <property type="nucleotide sequence ID" value="NZ_JAAGAA010000005.1"/>
</dbReference>
<sequence>MPCTVRIDNNKYIQRFFSKHGQLEADIRHNIQHTLPEIIEHRPHKIKPAYHLKRGNRTILEYKIVVGSHNFRAAYTQAGEDVELFYISSTTIKREFVKELAGTTLVD</sequence>